<dbReference type="HOGENOM" id="CLU_019524_3_0_1"/>
<dbReference type="PROSITE" id="PS00463">
    <property type="entry name" value="ZN2_CY6_FUNGAL_1"/>
    <property type="match status" value="1"/>
</dbReference>
<dbReference type="PANTHER" id="PTHR38111:SF11">
    <property type="entry name" value="TRANSCRIPTION FACTOR DOMAIN-CONTAINING PROTEIN-RELATED"/>
    <property type="match status" value="1"/>
</dbReference>
<evidence type="ECO:0000313" key="4">
    <source>
        <dbReference type="Proteomes" id="UP000001610"/>
    </source>
</evidence>
<dbReference type="PANTHER" id="PTHR38111">
    <property type="entry name" value="ZN(2)-C6 FUNGAL-TYPE DOMAIN-CONTAINING PROTEIN-RELATED"/>
    <property type="match status" value="1"/>
</dbReference>
<evidence type="ECO:0000259" key="2">
    <source>
        <dbReference type="PROSITE" id="PS50048"/>
    </source>
</evidence>
<dbReference type="OMA" id="WAVTADP"/>
<dbReference type="SUPFAM" id="SSF57701">
    <property type="entry name" value="Zn2/Cys6 DNA-binding domain"/>
    <property type="match status" value="1"/>
</dbReference>
<dbReference type="Pfam" id="PF00172">
    <property type="entry name" value="Zn_clus"/>
    <property type="match status" value="1"/>
</dbReference>
<dbReference type="GeneID" id="18166588"/>
<dbReference type="RefSeq" id="XP_006669776.1">
    <property type="nucleotide sequence ID" value="XM_006669713.1"/>
</dbReference>
<dbReference type="VEuPathDB" id="FungiDB:CCM_04565"/>
<reference evidence="3 4" key="1">
    <citation type="journal article" date="2011" name="Genome Biol.">
        <title>Genome sequence of the insect pathogenic fungus Cordyceps militaris, a valued traditional Chinese medicine.</title>
        <authorList>
            <person name="Zheng P."/>
            <person name="Xia Y."/>
            <person name="Xiao G."/>
            <person name="Xiong C."/>
            <person name="Hu X."/>
            <person name="Zhang S."/>
            <person name="Zheng H."/>
            <person name="Huang Y."/>
            <person name="Zhou Y."/>
            <person name="Wang S."/>
            <person name="Zhao G.P."/>
            <person name="Liu X."/>
            <person name="St Leger R.J."/>
            <person name="Wang C."/>
        </authorList>
    </citation>
    <scope>NUCLEOTIDE SEQUENCE [LARGE SCALE GENOMIC DNA]</scope>
    <source>
        <strain evidence="3 4">CM01</strain>
    </source>
</reference>
<dbReference type="eggNOG" id="ENOG502SJWZ">
    <property type="taxonomic scope" value="Eukaryota"/>
</dbReference>
<dbReference type="GO" id="GO:0000981">
    <property type="term" value="F:DNA-binding transcription factor activity, RNA polymerase II-specific"/>
    <property type="evidence" value="ECO:0007669"/>
    <property type="project" value="InterPro"/>
</dbReference>
<dbReference type="Proteomes" id="UP000001610">
    <property type="component" value="Unassembled WGS sequence"/>
</dbReference>
<organism evidence="3 4">
    <name type="scientific">Cordyceps militaris (strain CM01)</name>
    <name type="common">Caterpillar fungus</name>
    <dbReference type="NCBI Taxonomy" id="983644"/>
    <lineage>
        <taxon>Eukaryota</taxon>
        <taxon>Fungi</taxon>
        <taxon>Dikarya</taxon>
        <taxon>Ascomycota</taxon>
        <taxon>Pezizomycotina</taxon>
        <taxon>Sordariomycetes</taxon>
        <taxon>Hypocreomycetidae</taxon>
        <taxon>Hypocreales</taxon>
        <taxon>Cordycipitaceae</taxon>
        <taxon>Cordyceps</taxon>
    </lineage>
</organism>
<protein>
    <submittedName>
        <fullName evidence="3">Fungal transcriptional regulatory protein</fullName>
    </submittedName>
</protein>
<dbReference type="EMBL" id="JH126401">
    <property type="protein sequence ID" value="EGX93193.1"/>
    <property type="molecule type" value="Genomic_DNA"/>
</dbReference>
<dbReference type="CDD" id="cd00067">
    <property type="entry name" value="GAL4"/>
    <property type="match status" value="1"/>
</dbReference>
<dbReference type="KEGG" id="cmt:CCM_04565"/>
<dbReference type="GO" id="GO:0008270">
    <property type="term" value="F:zinc ion binding"/>
    <property type="evidence" value="ECO:0007669"/>
    <property type="project" value="InterPro"/>
</dbReference>
<gene>
    <name evidence="3" type="ORF">CCM_04565</name>
</gene>
<evidence type="ECO:0000256" key="1">
    <source>
        <dbReference type="ARBA" id="ARBA00023242"/>
    </source>
</evidence>
<dbReference type="InterPro" id="IPR001138">
    <property type="entry name" value="Zn2Cys6_DnaBD"/>
</dbReference>
<feature type="domain" description="Zn(2)-C6 fungal-type" evidence="2">
    <location>
        <begin position="9"/>
        <end position="38"/>
    </location>
</feature>
<keyword evidence="4" id="KW-1185">Reference proteome</keyword>
<dbReference type="STRING" id="983644.G3JFV9"/>
<dbReference type="SMART" id="SM00066">
    <property type="entry name" value="GAL4"/>
    <property type="match status" value="1"/>
</dbReference>
<name>G3JFV9_CORMM</name>
<dbReference type="InParanoid" id="G3JFV9"/>
<dbReference type="AlphaFoldDB" id="G3JFV9"/>
<dbReference type="InterPro" id="IPR036864">
    <property type="entry name" value="Zn2-C6_fun-type_DNA-bd_sf"/>
</dbReference>
<evidence type="ECO:0000313" key="3">
    <source>
        <dbReference type="EMBL" id="EGX93193.1"/>
    </source>
</evidence>
<keyword evidence="1" id="KW-0539">Nucleus</keyword>
<dbReference type="Gene3D" id="4.10.240.10">
    <property type="entry name" value="Zn(2)-C6 fungal-type DNA-binding domain"/>
    <property type="match status" value="1"/>
</dbReference>
<dbReference type="PROSITE" id="PS50048">
    <property type="entry name" value="ZN2_CY6_FUNGAL_2"/>
    <property type="match status" value="1"/>
</dbReference>
<dbReference type="OrthoDB" id="4314040at2759"/>
<sequence>MPGVPSGRACANCRRRRQKCDYAKPTCSRCARLGVACVGSGQRRFLFIDQKCARRPNSGVSSDGSVASTPCSSLQPLLPGPRSEADVLVGCFVDMIQPSSDRRFNLASTYGDFLENVPQRLGSNTALDVAAQALVASHRDFAVRRPVTPDSLAKYSDAIRALTQSAVEMLRARQSVHITEEFEIGLHTYLHGPVLVQSLFNRKMRLSPTKFEALSRVLAINKKAPGSSTLVLLFQIPALLQRGRTVMQGLADRGAFMTELASTYDALQTSASIVYSKFMTGPSTERKFTGPYGFCLAYSCIFNCMMRAVEPDNSALLSDGETLVRATFALVPEAQRNRPLGAAHMMLNLSAAWLCASARERPVLYAFLGDFGWDFDRDARAVWPLELLEDLLCDVQFKTDPEVVLAQVA</sequence>
<dbReference type="InterPro" id="IPR053178">
    <property type="entry name" value="Osmoadaptation_assoc"/>
</dbReference>
<accession>G3JFV9</accession>
<proteinExistence type="predicted"/>